<reference evidence="2 3" key="1">
    <citation type="submission" date="2019-06" db="EMBL/GenBank/DDBJ databases">
        <title>Genome sequence of Janthinobacterium lividum UCD_MED1.</title>
        <authorList>
            <person name="De Leon M.E."/>
            <person name="Jospin G."/>
        </authorList>
    </citation>
    <scope>NUCLEOTIDE SEQUENCE [LARGE SCALE GENOMIC DNA]</scope>
    <source>
        <strain evidence="2 3">UCD_MED1</strain>
    </source>
</reference>
<dbReference type="InterPro" id="IPR045584">
    <property type="entry name" value="Pilin-like"/>
</dbReference>
<dbReference type="Pfam" id="PF07963">
    <property type="entry name" value="N_methyl"/>
    <property type="match status" value="1"/>
</dbReference>
<evidence type="ECO:0000256" key="1">
    <source>
        <dbReference type="SAM" id="Phobius"/>
    </source>
</evidence>
<organism evidence="2 3">
    <name type="scientific">Janthinobacterium lividum</name>
    <dbReference type="NCBI Taxonomy" id="29581"/>
    <lineage>
        <taxon>Bacteria</taxon>
        <taxon>Pseudomonadati</taxon>
        <taxon>Pseudomonadota</taxon>
        <taxon>Betaproteobacteria</taxon>
        <taxon>Burkholderiales</taxon>
        <taxon>Oxalobacteraceae</taxon>
        <taxon>Janthinobacterium</taxon>
    </lineage>
</organism>
<dbReference type="AlphaFoldDB" id="A0A5C4P1I0"/>
<keyword evidence="1" id="KW-1133">Transmembrane helix</keyword>
<protein>
    <submittedName>
        <fullName evidence="2">Prepilin-type N-terminal cleavage/methylation domain-containing protein</fullName>
    </submittedName>
</protein>
<dbReference type="SUPFAM" id="SSF54523">
    <property type="entry name" value="Pili subunits"/>
    <property type="match status" value="1"/>
</dbReference>
<feature type="transmembrane region" description="Helical" evidence="1">
    <location>
        <begin position="12"/>
        <end position="37"/>
    </location>
</feature>
<dbReference type="PROSITE" id="PS00409">
    <property type="entry name" value="PROKAR_NTER_METHYL"/>
    <property type="match status" value="1"/>
</dbReference>
<gene>
    <name evidence="2" type="ORF">FHI69_04040</name>
</gene>
<evidence type="ECO:0000313" key="3">
    <source>
        <dbReference type="Proteomes" id="UP000305681"/>
    </source>
</evidence>
<dbReference type="EMBL" id="VDGE01000001">
    <property type="protein sequence ID" value="TNC78469.1"/>
    <property type="molecule type" value="Genomic_DNA"/>
</dbReference>
<dbReference type="Gene3D" id="3.30.700.10">
    <property type="entry name" value="Glycoprotein, Type 4 Pilin"/>
    <property type="match status" value="1"/>
</dbReference>
<comment type="caution">
    <text evidence="2">The sequence shown here is derived from an EMBL/GenBank/DDBJ whole genome shotgun (WGS) entry which is preliminary data.</text>
</comment>
<evidence type="ECO:0000313" key="2">
    <source>
        <dbReference type="EMBL" id="TNC78469.1"/>
    </source>
</evidence>
<proteinExistence type="predicted"/>
<dbReference type="NCBIfam" id="TIGR02532">
    <property type="entry name" value="IV_pilin_GFxxxE"/>
    <property type="match status" value="1"/>
</dbReference>
<accession>A0A5C4P1I0</accession>
<keyword evidence="1" id="KW-0472">Membrane</keyword>
<name>A0A5C4P1I0_9BURK</name>
<dbReference type="RefSeq" id="WP_139089598.1">
    <property type="nucleotide sequence ID" value="NZ_VDGE01000001.1"/>
</dbReference>
<keyword evidence="1" id="KW-0812">Transmembrane</keyword>
<dbReference type="Proteomes" id="UP000305681">
    <property type="component" value="Unassembled WGS sequence"/>
</dbReference>
<sequence>MKNFLDTRRRPRGFTLVEMVIVIVITGIIGAMVAVFIRVPVQGYIDTTARAALADTADTAARRLTRDVRLALPNSVRVTGGGQFLELLLTKTGGRYLSDSDPAGLGNVLSFETPPAAGVPASFTVVGAMPVNALGARQAISVGDQIVVYNLGGAFAPNNAYACSAANGCNRAPVTGVAGRVVTLGSYPFTTAPAPLPSPSNRFQVVSTPVTYACNLATGTLTRYDGYVIQAAQPAVEGTAPLAAANGALLARQVTACAFSYTVLANVQRGLVNISLSLGAANSNTGVLRLVQQVQARNTP</sequence>
<dbReference type="InterPro" id="IPR012902">
    <property type="entry name" value="N_methyl_site"/>
</dbReference>